<dbReference type="Proteomes" id="UP001497644">
    <property type="component" value="Chromosome 2"/>
</dbReference>
<evidence type="ECO:0000313" key="1">
    <source>
        <dbReference type="EMBL" id="CAL1679882.1"/>
    </source>
</evidence>
<gene>
    <name evidence="1" type="ORF">LPLAT_LOCUS5995</name>
</gene>
<evidence type="ECO:0000313" key="2">
    <source>
        <dbReference type="Proteomes" id="UP001497644"/>
    </source>
</evidence>
<dbReference type="AlphaFoldDB" id="A0AAV2NIA4"/>
<sequence length="91" mass="10107">MEEERVRPPLSLRYGYCRLFASVNGSPDSFERVGRRFTTIGCSGKDGKSAQGNGGLSIRDDDAGMYRSELALFEDAGIQNVYCTFKLKCKL</sequence>
<dbReference type="EMBL" id="OZ034825">
    <property type="protein sequence ID" value="CAL1679882.1"/>
    <property type="molecule type" value="Genomic_DNA"/>
</dbReference>
<keyword evidence="2" id="KW-1185">Reference proteome</keyword>
<organism evidence="1 2">
    <name type="scientific">Lasius platythorax</name>
    <dbReference type="NCBI Taxonomy" id="488582"/>
    <lineage>
        <taxon>Eukaryota</taxon>
        <taxon>Metazoa</taxon>
        <taxon>Ecdysozoa</taxon>
        <taxon>Arthropoda</taxon>
        <taxon>Hexapoda</taxon>
        <taxon>Insecta</taxon>
        <taxon>Pterygota</taxon>
        <taxon>Neoptera</taxon>
        <taxon>Endopterygota</taxon>
        <taxon>Hymenoptera</taxon>
        <taxon>Apocrita</taxon>
        <taxon>Aculeata</taxon>
        <taxon>Formicoidea</taxon>
        <taxon>Formicidae</taxon>
        <taxon>Formicinae</taxon>
        <taxon>Lasius</taxon>
        <taxon>Lasius</taxon>
    </lineage>
</organism>
<proteinExistence type="predicted"/>
<accession>A0AAV2NIA4</accession>
<protein>
    <submittedName>
        <fullName evidence="1">Uncharacterized protein</fullName>
    </submittedName>
</protein>
<name>A0AAV2NIA4_9HYME</name>
<reference evidence="1" key="1">
    <citation type="submission" date="2024-04" db="EMBL/GenBank/DDBJ databases">
        <authorList>
            <consortium name="Molecular Ecology Group"/>
        </authorList>
    </citation>
    <scope>NUCLEOTIDE SEQUENCE</scope>
</reference>